<feature type="signal peptide" evidence="2">
    <location>
        <begin position="1"/>
        <end position="26"/>
    </location>
</feature>
<dbReference type="OrthoDB" id="9816120at2"/>
<evidence type="ECO:0000259" key="3">
    <source>
        <dbReference type="Pfam" id="PF07593"/>
    </source>
</evidence>
<gene>
    <name evidence="4" type="ordered locus">Oter_0518</name>
</gene>
<dbReference type="Pfam" id="PF07593">
    <property type="entry name" value="UnbV_ASPIC"/>
    <property type="match status" value="2"/>
</dbReference>
<feature type="domain" description="ASPIC/UnbV" evidence="3">
    <location>
        <begin position="518"/>
        <end position="585"/>
    </location>
</feature>
<keyword evidence="1 2" id="KW-0732">Signal</keyword>
<dbReference type="EMBL" id="CP001032">
    <property type="protein sequence ID" value="ACB73808.1"/>
    <property type="molecule type" value="Genomic_DNA"/>
</dbReference>
<organism evidence="4 5">
    <name type="scientific">Opitutus terrae (strain DSM 11246 / JCM 15787 / PB90-1)</name>
    <dbReference type="NCBI Taxonomy" id="452637"/>
    <lineage>
        <taxon>Bacteria</taxon>
        <taxon>Pseudomonadati</taxon>
        <taxon>Verrucomicrobiota</taxon>
        <taxon>Opitutia</taxon>
        <taxon>Opitutales</taxon>
        <taxon>Opitutaceae</taxon>
        <taxon>Opitutus</taxon>
    </lineage>
</organism>
<dbReference type="RefSeq" id="WP_012373346.1">
    <property type="nucleotide sequence ID" value="NC_010571.1"/>
</dbReference>
<dbReference type="InterPro" id="IPR013517">
    <property type="entry name" value="FG-GAP"/>
</dbReference>
<dbReference type="PANTHER" id="PTHR16026:SF0">
    <property type="entry name" value="CARTILAGE ACIDIC PROTEIN 1"/>
    <property type="match status" value="1"/>
</dbReference>
<evidence type="ECO:0000256" key="2">
    <source>
        <dbReference type="SAM" id="SignalP"/>
    </source>
</evidence>
<feature type="domain" description="ASPIC/UnbV" evidence="3">
    <location>
        <begin position="1120"/>
        <end position="1181"/>
    </location>
</feature>
<dbReference type="STRING" id="452637.Oter_0518"/>
<name>B1ZRW6_OPITP</name>
<dbReference type="eggNOG" id="COG4888">
    <property type="taxonomic scope" value="Bacteria"/>
</dbReference>
<dbReference type="InterPro" id="IPR027039">
    <property type="entry name" value="Crtac1"/>
</dbReference>
<dbReference type="KEGG" id="ote:Oter_0518"/>
<dbReference type="Pfam" id="PF13517">
    <property type="entry name" value="FG-GAP_3"/>
    <property type="match status" value="4"/>
</dbReference>
<accession>B1ZRW6</accession>
<feature type="chain" id="PRO_5002774879" evidence="2">
    <location>
        <begin position="27"/>
        <end position="1193"/>
    </location>
</feature>
<evidence type="ECO:0000313" key="4">
    <source>
        <dbReference type="EMBL" id="ACB73808.1"/>
    </source>
</evidence>
<dbReference type="InterPro" id="IPR028994">
    <property type="entry name" value="Integrin_alpha_N"/>
</dbReference>
<dbReference type="HOGENOM" id="CLU_281416_0_0_0"/>
<keyword evidence="5" id="KW-1185">Reference proteome</keyword>
<dbReference type="Proteomes" id="UP000007013">
    <property type="component" value="Chromosome"/>
</dbReference>
<dbReference type="SUPFAM" id="SSF69318">
    <property type="entry name" value="Integrin alpha N-terminal domain"/>
    <property type="match status" value="2"/>
</dbReference>
<dbReference type="InterPro" id="IPR011519">
    <property type="entry name" value="UnbV_ASPIC"/>
</dbReference>
<protein>
    <submittedName>
        <fullName evidence="4">ASPIC/UnbV domain protein</fullName>
    </submittedName>
</protein>
<reference evidence="4 5" key="1">
    <citation type="journal article" date="2011" name="J. Bacteriol.">
        <title>Genome sequence of the verrucomicrobium Opitutus terrae PB90-1, an abundant inhabitant of rice paddy soil ecosystems.</title>
        <authorList>
            <person name="van Passel M.W."/>
            <person name="Kant R."/>
            <person name="Palva A."/>
            <person name="Copeland A."/>
            <person name="Lucas S."/>
            <person name="Lapidus A."/>
            <person name="Glavina del Rio T."/>
            <person name="Pitluck S."/>
            <person name="Goltsman E."/>
            <person name="Clum A."/>
            <person name="Sun H."/>
            <person name="Schmutz J."/>
            <person name="Larimer F.W."/>
            <person name="Land M.L."/>
            <person name="Hauser L."/>
            <person name="Kyrpides N."/>
            <person name="Mikhailova N."/>
            <person name="Richardson P.P."/>
            <person name="Janssen P.H."/>
            <person name="de Vos W.M."/>
            <person name="Smidt H."/>
        </authorList>
    </citation>
    <scope>NUCLEOTIDE SEQUENCE [LARGE SCALE GENOMIC DNA]</scope>
    <source>
        <strain evidence="5">DSM 11246 / JCM 15787 / PB90-1</strain>
    </source>
</reference>
<dbReference type="AlphaFoldDB" id="B1ZRW6"/>
<sequence length="1193" mass="128405">MFISFGRVARCVVAGVGLLAATFARAAEAIESQPLAARSGPRGATMFATLPAEQTGVVAINAYNDPTMWWEHYNEYSLGAIGNGLAIGDYDNDGRPDLFAVCKTGPNRLFRNLGGWRFEDVTDKAGGLGGSIASGVWNNGAAFADVNNDGWLDLYVCRTRGANLLYINQRDGTFREEAAARGLALNDASGMAAFCDYDRDGWLDVYVQTNLLDGERRPNGQPDHLYHNNGNGTFTDVSERAGIGGDTQGHAATWWDFDEDGWPDIYIDNDFIDPDVLYHNQHDGTFRNVLSLVVPHTPNSSMGADLADVNNDGHLDLLVLDMDPTTRYKDHRGMAKLRAQLLDDEQRPEAAVQIMRNALYLNTGAGVMLEAAQLAGLASTDWTWSVRFEDYDNDGWVDVHFTNGIMRELHGIDILQQMATKERIADRIKIMKSSPVLNENNLAFRNRGELRFENVSQSWGLDHLGVSFGAATGDLDGDGDLDLAFVNMDGNVTLCRNDTDSGHAVTLALRGTTSNRYGVGAIVRIETDAGEQARSLTLARGYDSTSEPIVHFGLGEQTQIKRLTIEWPSGRHQAFTDLVADRRYTITESAEAPVAPPPTLPTPQFVPATDAARLNVPNRDTPWSQVKEQPLISFRLNRPGPPALFANLDSDREDDLVLGGVTGEPGQFFSNMGGGQFLGYGRSDFSELAAVADGPMVALDVDADGDLDLLLTKAGIAAPADDPVYRPRLLLNDGSGRFSGAPADIVAAPPMSVGAAAAADFEHSGRLGVFLGGRVVPGSYAKPAPSVLLASRDGRLVDVTAEAAPMLANRGMVTGALWSDVDADGWIDLLVAYDWGHVACYRNIEGKTFEDATERLGFAAAGTGWWRSLSAADFNGDGRPDYVAGNVGLNTPFRASSAEPALLYVGVSVDGSAPQLIEAHAENGVWYPRRTRLEMLKLFPSLAKRFRDAESYARAPLEDVFPAASLAAATKFAVTKLQSGVFLSQLDGTFRFAPLPRLAQIAPVFGTAAGDFDGDGRADILLVGNSYAAVPFLGRMDGGVGWLLRGDGRGGFMPISAGESGVIVRRDAKSLLVADLNQDGWPDFFATRNNDRPLAYLNRALPGRRSFGVALQAARGNPAAIGARLTLTLADGSHQTAEIAAGSGYFAQSSATVFFGYLDSALPTELKIRWPDGRESVQTFSTPPAKIIRFSAP</sequence>
<dbReference type="PANTHER" id="PTHR16026">
    <property type="entry name" value="CARTILAGE ACIDIC PROTEIN 1"/>
    <property type="match status" value="1"/>
</dbReference>
<dbReference type="Gene3D" id="2.130.10.130">
    <property type="entry name" value="Integrin alpha, N-terminal"/>
    <property type="match status" value="3"/>
</dbReference>
<evidence type="ECO:0000256" key="1">
    <source>
        <dbReference type="ARBA" id="ARBA00022729"/>
    </source>
</evidence>
<evidence type="ECO:0000313" key="5">
    <source>
        <dbReference type="Proteomes" id="UP000007013"/>
    </source>
</evidence>
<proteinExistence type="predicted"/>